<dbReference type="Proteomes" id="UP001279681">
    <property type="component" value="Unassembled WGS sequence"/>
</dbReference>
<protein>
    <recommendedName>
        <fullName evidence="3">Aldose epimerase</fullName>
    </recommendedName>
</protein>
<sequence length="295" mass="34281">MVKIESKKLVVLINKFGAELKSVVNKESGIEYIWPGLEGSFKKSAPNLFPFIGNILKGEIDYPLGKNERVVLPMTKHGFARDLDYEILEVTETTAKFELKPNHYTKERYPYNFSLIVEYIIDEDALHHNYLVKNNDVVEMYYHIGGHTAFYCNYNGDKNFEDYYLEFKEESCKMYKIDEENNSFLADVPENITVSKKIVLSKEMFAKDALVFDGLKNTTIKLKHSKSNHGVEFTFENLPVLTLWTNTDSSEFICLEPWAGITDFTNGTNKVEDKKEIQKLNTNEQKKYSQIMKFY</sequence>
<dbReference type="SUPFAM" id="SSF74650">
    <property type="entry name" value="Galactose mutarotase-like"/>
    <property type="match status" value="1"/>
</dbReference>
<comment type="caution">
    <text evidence="1">The sequence shown here is derived from an EMBL/GenBank/DDBJ whole genome shotgun (WGS) entry which is preliminary data.</text>
</comment>
<keyword evidence="2" id="KW-1185">Reference proteome</keyword>
<reference evidence="2" key="1">
    <citation type="submission" date="2023-07" db="EMBL/GenBank/DDBJ databases">
        <authorList>
            <person name="Colorado M.A."/>
            <person name="Villamil L.M."/>
            <person name="Melo J.F."/>
            <person name="Rodriguez J.A."/>
            <person name="Ruiz R.Y."/>
        </authorList>
    </citation>
    <scope>NUCLEOTIDE SEQUENCE [LARGE SCALE GENOMIC DNA]</scope>
    <source>
        <strain evidence="2">C33</strain>
    </source>
</reference>
<dbReference type="Gene3D" id="2.70.98.10">
    <property type="match status" value="1"/>
</dbReference>
<gene>
    <name evidence="1" type="ORF">RFV38_02120</name>
</gene>
<evidence type="ECO:0008006" key="3">
    <source>
        <dbReference type="Google" id="ProtNLM"/>
    </source>
</evidence>
<dbReference type="InterPro" id="IPR011013">
    <property type="entry name" value="Gal_mutarotase_sf_dom"/>
</dbReference>
<dbReference type="RefSeq" id="WP_320312708.1">
    <property type="nucleotide sequence ID" value="NZ_JAVIKH010000002.1"/>
</dbReference>
<dbReference type="Pfam" id="PF01263">
    <property type="entry name" value="Aldose_epim"/>
    <property type="match status" value="1"/>
</dbReference>
<accession>A0ABU4W702</accession>
<proteinExistence type="predicted"/>
<evidence type="ECO:0000313" key="2">
    <source>
        <dbReference type="Proteomes" id="UP001279681"/>
    </source>
</evidence>
<name>A0ABU4W702_9FUSO</name>
<dbReference type="EMBL" id="JAVIKH010000002">
    <property type="protein sequence ID" value="MDX8335298.1"/>
    <property type="molecule type" value="Genomic_DNA"/>
</dbReference>
<dbReference type="InterPro" id="IPR008183">
    <property type="entry name" value="Aldose_1/G6P_1-epimerase"/>
</dbReference>
<dbReference type="InterPro" id="IPR014718">
    <property type="entry name" value="GH-type_carb-bd"/>
</dbReference>
<evidence type="ECO:0000313" key="1">
    <source>
        <dbReference type="EMBL" id="MDX8335298.1"/>
    </source>
</evidence>
<organism evidence="1 2">
    <name type="scientific">Candidatus Cetobacterium colombiensis</name>
    <dbReference type="NCBI Taxonomy" id="3073100"/>
    <lineage>
        <taxon>Bacteria</taxon>
        <taxon>Fusobacteriati</taxon>
        <taxon>Fusobacteriota</taxon>
        <taxon>Fusobacteriia</taxon>
        <taxon>Fusobacteriales</taxon>
        <taxon>Fusobacteriaceae</taxon>
        <taxon>Cetobacterium</taxon>
    </lineage>
</organism>